<dbReference type="AlphaFoldDB" id="A0A9P6AUP1"/>
<organism evidence="1 2">
    <name type="scientific">Hydnum rufescens UP504</name>
    <dbReference type="NCBI Taxonomy" id="1448309"/>
    <lineage>
        <taxon>Eukaryota</taxon>
        <taxon>Fungi</taxon>
        <taxon>Dikarya</taxon>
        <taxon>Basidiomycota</taxon>
        <taxon>Agaricomycotina</taxon>
        <taxon>Agaricomycetes</taxon>
        <taxon>Cantharellales</taxon>
        <taxon>Hydnaceae</taxon>
        <taxon>Hydnum</taxon>
    </lineage>
</organism>
<evidence type="ECO:0000313" key="2">
    <source>
        <dbReference type="Proteomes" id="UP000886523"/>
    </source>
</evidence>
<dbReference type="EMBL" id="MU128989">
    <property type="protein sequence ID" value="KAF9512261.1"/>
    <property type="molecule type" value="Genomic_DNA"/>
</dbReference>
<name>A0A9P6AUP1_9AGAM</name>
<comment type="caution">
    <text evidence="1">The sequence shown here is derived from an EMBL/GenBank/DDBJ whole genome shotgun (WGS) entry which is preliminary data.</text>
</comment>
<evidence type="ECO:0000313" key="1">
    <source>
        <dbReference type="EMBL" id="KAF9512261.1"/>
    </source>
</evidence>
<gene>
    <name evidence="1" type="ORF">BS47DRAFT_1394390</name>
</gene>
<protein>
    <submittedName>
        <fullName evidence="1">Uncharacterized protein</fullName>
    </submittedName>
</protein>
<proteinExistence type="predicted"/>
<sequence>MQNSRHGEAFGASKECGDNLRSYIAHACIAMFHHDTRVHPRDITVIETLNPDNTELPEGYVLDCGERKVTGPSEAIRGNCSTIQVKANFWERRVLARSMFFGALPQELYLLRDIIPIDLNSWRFCLCFGTALDPRENVRHFGRGGVTDQLEYSTGNLFCRGDGDVGSNLAGLSLSTSIMKMPSCHMA</sequence>
<keyword evidence="2" id="KW-1185">Reference proteome</keyword>
<dbReference type="Proteomes" id="UP000886523">
    <property type="component" value="Unassembled WGS sequence"/>
</dbReference>
<accession>A0A9P6AUP1</accession>
<reference evidence="1" key="1">
    <citation type="journal article" date="2020" name="Nat. Commun.">
        <title>Large-scale genome sequencing of mycorrhizal fungi provides insights into the early evolution of symbiotic traits.</title>
        <authorList>
            <person name="Miyauchi S."/>
            <person name="Kiss E."/>
            <person name="Kuo A."/>
            <person name="Drula E."/>
            <person name="Kohler A."/>
            <person name="Sanchez-Garcia M."/>
            <person name="Morin E."/>
            <person name="Andreopoulos B."/>
            <person name="Barry K.W."/>
            <person name="Bonito G."/>
            <person name="Buee M."/>
            <person name="Carver A."/>
            <person name="Chen C."/>
            <person name="Cichocki N."/>
            <person name="Clum A."/>
            <person name="Culley D."/>
            <person name="Crous P.W."/>
            <person name="Fauchery L."/>
            <person name="Girlanda M."/>
            <person name="Hayes R.D."/>
            <person name="Keri Z."/>
            <person name="LaButti K."/>
            <person name="Lipzen A."/>
            <person name="Lombard V."/>
            <person name="Magnuson J."/>
            <person name="Maillard F."/>
            <person name="Murat C."/>
            <person name="Nolan M."/>
            <person name="Ohm R.A."/>
            <person name="Pangilinan J."/>
            <person name="Pereira M.F."/>
            <person name="Perotto S."/>
            <person name="Peter M."/>
            <person name="Pfister S."/>
            <person name="Riley R."/>
            <person name="Sitrit Y."/>
            <person name="Stielow J.B."/>
            <person name="Szollosi G."/>
            <person name="Zifcakova L."/>
            <person name="Stursova M."/>
            <person name="Spatafora J.W."/>
            <person name="Tedersoo L."/>
            <person name="Vaario L.M."/>
            <person name="Yamada A."/>
            <person name="Yan M."/>
            <person name="Wang P."/>
            <person name="Xu J."/>
            <person name="Bruns T."/>
            <person name="Baldrian P."/>
            <person name="Vilgalys R."/>
            <person name="Dunand C."/>
            <person name="Henrissat B."/>
            <person name="Grigoriev I.V."/>
            <person name="Hibbett D."/>
            <person name="Nagy L.G."/>
            <person name="Martin F.M."/>
        </authorList>
    </citation>
    <scope>NUCLEOTIDE SEQUENCE</scope>
    <source>
        <strain evidence="1">UP504</strain>
    </source>
</reference>